<gene>
    <name evidence="1" type="ORF">SFK227_2147</name>
</gene>
<dbReference type="Proteomes" id="UP000004520">
    <property type="component" value="Unassembled WGS sequence"/>
</dbReference>
<evidence type="ECO:0000313" key="2">
    <source>
        <dbReference type="Proteomes" id="UP000004520"/>
    </source>
</evidence>
<name>F5NVJ5_SHIFL</name>
<dbReference type="EMBL" id="AFGY01000023">
    <property type="protein sequence ID" value="EGK37733.1"/>
    <property type="molecule type" value="Genomic_DNA"/>
</dbReference>
<dbReference type="PATRIC" id="fig|766147.3.peg.2118"/>
<sequence length="39" mass="4626">MNITYSVKKCVIKIYIATPEKIIFYAITYIRIYFNGMTT</sequence>
<protein>
    <submittedName>
        <fullName evidence="1">Uncharacterized protein</fullName>
    </submittedName>
</protein>
<dbReference type="AlphaFoldDB" id="F5NVJ5"/>
<accession>F5NVJ5</accession>
<proteinExistence type="predicted"/>
<organism evidence="1 2">
    <name type="scientific">Shigella flexneri K-227</name>
    <dbReference type="NCBI Taxonomy" id="766147"/>
    <lineage>
        <taxon>Bacteria</taxon>
        <taxon>Pseudomonadati</taxon>
        <taxon>Pseudomonadota</taxon>
        <taxon>Gammaproteobacteria</taxon>
        <taxon>Enterobacterales</taxon>
        <taxon>Enterobacteriaceae</taxon>
        <taxon>Shigella</taxon>
    </lineage>
</organism>
<reference evidence="1 2" key="1">
    <citation type="submission" date="2011-04" db="EMBL/GenBank/DDBJ databases">
        <authorList>
            <person name="Rasko D."/>
            <person name="Redman J."/>
            <person name="Daugherty S.C."/>
            <person name="Tallon L."/>
            <person name="Sadzewicz L."/>
            <person name="Jones K."/>
            <person name="Santana-Cruz I."/>
            <person name="Liu X."/>
        </authorList>
    </citation>
    <scope>NUCLEOTIDE SEQUENCE [LARGE SCALE GENOMIC DNA]</scope>
    <source>
        <strain evidence="1 2">K-227</strain>
    </source>
</reference>
<comment type="caution">
    <text evidence="1">The sequence shown here is derived from an EMBL/GenBank/DDBJ whole genome shotgun (WGS) entry which is preliminary data.</text>
</comment>
<evidence type="ECO:0000313" key="1">
    <source>
        <dbReference type="EMBL" id="EGK37733.1"/>
    </source>
</evidence>